<dbReference type="InterPro" id="IPR036388">
    <property type="entry name" value="WH-like_DNA-bd_sf"/>
</dbReference>
<dbReference type="PANTHER" id="PTHR30136">
    <property type="entry name" value="HELIX-TURN-HELIX TRANSCRIPTIONAL REGULATOR, ICLR FAMILY"/>
    <property type="match status" value="1"/>
</dbReference>
<sequence>MIEQPAGHDPDKKQVISRVAAILAAIAEGGPHGVRLVELADVTGIARPTVHRMLGELRAVGYVEQLPNKRHILGQTLARVSMAAPSPKLDVIALQDIAQELSDQTGDTTYVAMRTFGATYYLVRTEGAYPVRARSVEQGELMALTASYSGLVFLAQLPPHKREEHLARAETNHPALEWSESSSSEHVEILRQTVNAYEDNGYIFGHDVVVPGISGMAMPVPVRHGKPYLVVSLSGINSRFQPERLQRLHELLSNAVAQVEQVLGEGQGNRDDRTAL</sequence>
<organism evidence="6 7">
    <name type="scientific">Enteractinococcus helveticum</name>
    <dbReference type="NCBI Taxonomy" id="1837282"/>
    <lineage>
        <taxon>Bacteria</taxon>
        <taxon>Bacillati</taxon>
        <taxon>Actinomycetota</taxon>
        <taxon>Actinomycetes</taxon>
        <taxon>Micrococcales</taxon>
        <taxon>Micrococcaceae</taxon>
    </lineage>
</organism>
<gene>
    <name evidence="6" type="ORF">A6F49_09030</name>
</gene>
<evidence type="ECO:0000256" key="2">
    <source>
        <dbReference type="ARBA" id="ARBA00023125"/>
    </source>
</evidence>
<feature type="domain" description="IclR-ED" evidence="5">
    <location>
        <begin position="76"/>
        <end position="265"/>
    </location>
</feature>
<dbReference type="SUPFAM" id="SSF46785">
    <property type="entry name" value="Winged helix' DNA-binding domain"/>
    <property type="match status" value="1"/>
</dbReference>
<comment type="caution">
    <text evidence="6">The sequence shown here is derived from an EMBL/GenBank/DDBJ whole genome shotgun (WGS) entry which is preliminary data.</text>
</comment>
<proteinExistence type="predicted"/>
<evidence type="ECO:0000259" key="5">
    <source>
        <dbReference type="PROSITE" id="PS51078"/>
    </source>
</evidence>
<dbReference type="PANTHER" id="PTHR30136:SF39">
    <property type="entry name" value="TRANSCRIPTIONAL REGULATORY PROTEIN"/>
    <property type="match status" value="1"/>
</dbReference>
<name>A0A1B7M0G1_9MICC</name>
<dbReference type="InterPro" id="IPR029016">
    <property type="entry name" value="GAF-like_dom_sf"/>
</dbReference>
<dbReference type="SMART" id="SM00346">
    <property type="entry name" value="HTH_ICLR"/>
    <property type="match status" value="1"/>
</dbReference>
<dbReference type="InterPro" id="IPR005471">
    <property type="entry name" value="Tscrpt_reg_IclR_N"/>
</dbReference>
<evidence type="ECO:0000313" key="7">
    <source>
        <dbReference type="Proteomes" id="UP000078292"/>
    </source>
</evidence>
<reference evidence="6 7" key="1">
    <citation type="submission" date="2016-04" db="EMBL/GenBank/DDBJ databases">
        <title>First whole genome shotgun sequence of the bacterium Enteractinococcus sp. strain UASWS1574.</title>
        <authorList>
            <person name="Crovadore J."/>
            <person name="Chablais R."/>
            <person name="Lefort F."/>
        </authorList>
    </citation>
    <scope>NUCLEOTIDE SEQUENCE [LARGE SCALE GENOMIC DNA]</scope>
    <source>
        <strain evidence="6 7">UASWS1574</strain>
    </source>
</reference>
<dbReference type="InterPro" id="IPR036390">
    <property type="entry name" value="WH_DNA-bd_sf"/>
</dbReference>
<dbReference type="GO" id="GO:0003677">
    <property type="term" value="F:DNA binding"/>
    <property type="evidence" value="ECO:0007669"/>
    <property type="project" value="UniProtKB-KW"/>
</dbReference>
<dbReference type="Proteomes" id="UP000078292">
    <property type="component" value="Unassembled WGS sequence"/>
</dbReference>
<keyword evidence="3" id="KW-0804">Transcription</keyword>
<evidence type="ECO:0008006" key="8">
    <source>
        <dbReference type="Google" id="ProtNLM"/>
    </source>
</evidence>
<dbReference type="Gene3D" id="1.10.10.10">
    <property type="entry name" value="Winged helix-like DNA-binding domain superfamily/Winged helix DNA-binding domain"/>
    <property type="match status" value="1"/>
</dbReference>
<dbReference type="STRING" id="1837282.A6F49_09030"/>
<evidence type="ECO:0000256" key="1">
    <source>
        <dbReference type="ARBA" id="ARBA00023015"/>
    </source>
</evidence>
<evidence type="ECO:0000313" key="6">
    <source>
        <dbReference type="EMBL" id="OAV61568.1"/>
    </source>
</evidence>
<keyword evidence="2" id="KW-0238">DNA-binding</keyword>
<dbReference type="OrthoDB" id="8479143at2"/>
<dbReference type="SUPFAM" id="SSF55781">
    <property type="entry name" value="GAF domain-like"/>
    <property type="match status" value="1"/>
</dbReference>
<dbReference type="InterPro" id="IPR050707">
    <property type="entry name" value="HTH_MetabolicPath_Reg"/>
</dbReference>
<dbReference type="RefSeq" id="WP_043057557.1">
    <property type="nucleotide sequence ID" value="NZ_LXEY01000016.1"/>
</dbReference>
<dbReference type="EMBL" id="LXEY01000016">
    <property type="protein sequence ID" value="OAV61568.1"/>
    <property type="molecule type" value="Genomic_DNA"/>
</dbReference>
<dbReference type="GO" id="GO:0003700">
    <property type="term" value="F:DNA-binding transcription factor activity"/>
    <property type="evidence" value="ECO:0007669"/>
    <property type="project" value="TreeGrafter"/>
</dbReference>
<accession>A0A1B7M0G1</accession>
<protein>
    <recommendedName>
        <fullName evidence="8">IclR family transcriptional regulator</fullName>
    </recommendedName>
</protein>
<dbReference type="PROSITE" id="PS51078">
    <property type="entry name" value="ICLR_ED"/>
    <property type="match status" value="1"/>
</dbReference>
<dbReference type="AlphaFoldDB" id="A0A1B7M0G1"/>
<dbReference type="Gene3D" id="3.30.450.40">
    <property type="match status" value="1"/>
</dbReference>
<dbReference type="GO" id="GO:0045892">
    <property type="term" value="P:negative regulation of DNA-templated transcription"/>
    <property type="evidence" value="ECO:0007669"/>
    <property type="project" value="TreeGrafter"/>
</dbReference>
<dbReference type="PROSITE" id="PS51077">
    <property type="entry name" value="HTH_ICLR"/>
    <property type="match status" value="1"/>
</dbReference>
<dbReference type="InterPro" id="IPR014757">
    <property type="entry name" value="Tscrpt_reg_IclR_C"/>
</dbReference>
<evidence type="ECO:0000259" key="4">
    <source>
        <dbReference type="PROSITE" id="PS51077"/>
    </source>
</evidence>
<keyword evidence="1" id="KW-0805">Transcription regulation</keyword>
<dbReference type="Pfam" id="PF01614">
    <property type="entry name" value="IclR_C"/>
    <property type="match status" value="1"/>
</dbReference>
<feature type="domain" description="HTH iclR-type" evidence="4">
    <location>
        <begin position="13"/>
        <end position="75"/>
    </location>
</feature>
<dbReference type="Pfam" id="PF09339">
    <property type="entry name" value="HTH_IclR"/>
    <property type="match status" value="1"/>
</dbReference>
<keyword evidence="7" id="KW-1185">Reference proteome</keyword>
<evidence type="ECO:0000256" key="3">
    <source>
        <dbReference type="ARBA" id="ARBA00023163"/>
    </source>
</evidence>